<feature type="compositionally biased region" description="Basic residues" evidence="1">
    <location>
        <begin position="258"/>
        <end position="268"/>
    </location>
</feature>
<evidence type="ECO:0000256" key="1">
    <source>
        <dbReference type="SAM" id="MobiDB-lite"/>
    </source>
</evidence>
<sequence length="280" mass="29917">MAAEAPGIPAGPTSIRGCPGQANESWIGDEFRSTTTKSRIGRQPGSGSDPHRLGQRSARPTINRALPNRLDQHSQPPTGDPDPEPRRPAQHSQPPTGTRTIPNHTGQTRPPNHRPATAPSRTAPTGPAANRRPAISQSRTTPTSPAHPTTARHPRDPEPHRAGPGHPTTDQQLLAASRRIPAADRQPLHPEPHRPGNRPIPKHTGQATAPSRATPARPQPPDSNAPARTAPTGAAQPTTDRRSLTASRRIPAAERPRNPSRPRPRLSRRASPQNSNCATA</sequence>
<dbReference type="EMBL" id="FOWC01000001">
    <property type="protein sequence ID" value="SFO01836.1"/>
    <property type="molecule type" value="Genomic_DNA"/>
</dbReference>
<name>A0A1I5DRM8_9PSEU</name>
<evidence type="ECO:0000313" key="2">
    <source>
        <dbReference type="EMBL" id="SFO01836.1"/>
    </source>
</evidence>
<proteinExistence type="predicted"/>
<organism evidence="2 3">
    <name type="scientific">Amycolatopsis rubida</name>
    <dbReference type="NCBI Taxonomy" id="112413"/>
    <lineage>
        <taxon>Bacteria</taxon>
        <taxon>Bacillati</taxon>
        <taxon>Actinomycetota</taxon>
        <taxon>Actinomycetes</taxon>
        <taxon>Pseudonocardiales</taxon>
        <taxon>Pseudonocardiaceae</taxon>
        <taxon>Amycolatopsis</taxon>
    </lineage>
</organism>
<feature type="region of interest" description="Disordered" evidence="1">
    <location>
        <begin position="1"/>
        <end position="280"/>
    </location>
</feature>
<feature type="compositionally biased region" description="Low complexity" evidence="1">
    <location>
        <begin position="206"/>
        <end position="216"/>
    </location>
</feature>
<dbReference type="STRING" id="112413.SAMN05421854_101324"/>
<gene>
    <name evidence="2" type="ORF">SAMN05421854_101324</name>
</gene>
<reference evidence="2 3" key="1">
    <citation type="submission" date="2016-10" db="EMBL/GenBank/DDBJ databases">
        <authorList>
            <person name="de Groot N.N."/>
        </authorList>
    </citation>
    <scope>NUCLEOTIDE SEQUENCE [LARGE SCALE GENOMIC DNA]</scope>
    <source>
        <strain evidence="2 3">DSM 44637</strain>
    </source>
</reference>
<accession>A0A1I5DRM8</accession>
<feature type="compositionally biased region" description="Low complexity" evidence="1">
    <location>
        <begin position="138"/>
        <end position="151"/>
    </location>
</feature>
<feature type="compositionally biased region" description="Polar residues" evidence="1">
    <location>
        <begin position="90"/>
        <end position="110"/>
    </location>
</feature>
<evidence type="ECO:0000313" key="3">
    <source>
        <dbReference type="Proteomes" id="UP000199137"/>
    </source>
</evidence>
<dbReference type="Proteomes" id="UP000199137">
    <property type="component" value="Unassembled WGS sequence"/>
</dbReference>
<protein>
    <submittedName>
        <fullName evidence="2">WAS/WASL-interacting protein</fullName>
    </submittedName>
</protein>
<dbReference type="AlphaFoldDB" id="A0A1I5DRM8"/>